<dbReference type="AlphaFoldDB" id="A0A097QIA9"/>
<reference evidence="1 3" key="1">
    <citation type="submission" date="2014-10" db="EMBL/GenBank/DDBJ databases">
        <title>The Complete Genome Sequence for the Shellfish Pathogen Vibrio coralliilyticus RE98 Isolated from a Shellfish Hatchery.</title>
        <authorList>
            <person name="Richards G.P."/>
            <person name="Bono J.L."/>
            <person name="Watson M.A."/>
            <person name="Needleman D.S."/>
        </authorList>
    </citation>
    <scope>NUCLEOTIDE SEQUENCE [LARGE SCALE GENOMIC DNA]</scope>
    <source>
        <strain evidence="1 3">RE98</strain>
    </source>
</reference>
<accession>A0A097QIA9</accession>
<dbReference type="KEGG" id="vct:JV59_27600"/>
<evidence type="ECO:0000313" key="1">
    <source>
        <dbReference type="EMBL" id="AIW19550.1"/>
    </source>
</evidence>
<dbReference type="InterPro" id="IPR020206">
    <property type="entry name" value="Uncharacterised_VP2110"/>
</dbReference>
<dbReference type="KEGG" id="vcy:IX92_10970"/>
<dbReference type="GeneID" id="93941341"/>
<organism evidence="2">
    <name type="scientific">Vibrio coralliilyticus</name>
    <dbReference type="NCBI Taxonomy" id="190893"/>
    <lineage>
        <taxon>Bacteria</taxon>
        <taxon>Pseudomonadati</taxon>
        <taxon>Pseudomonadota</taxon>
        <taxon>Gammaproteobacteria</taxon>
        <taxon>Vibrionales</taxon>
        <taxon>Vibrionaceae</taxon>
        <taxon>Vibrio</taxon>
    </lineage>
</organism>
<dbReference type="OrthoDB" id="5587613at2"/>
<protein>
    <submittedName>
        <fullName evidence="2">Membrane protein</fullName>
    </submittedName>
</protein>
<keyword evidence="3" id="KW-1185">Reference proteome</keyword>
<dbReference type="RefSeq" id="WP_006963078.1">
    <property type="nucleotide sequence ID" value="NZ_CP009264.1"/>
</dbReference>
<dbReference type="EMBL" id="CP009617">
    <property type="protein sequence ID" value="AIW19550.1"/>
    <property type="molecule type" value="Genomic_DNA"/>
</dbReference>
<gene>
    <name evidence="1" type="ORF">IX92_10970</name>
    <name evidence="2" type="ORF">TW71_04110</name>
</gene>
<name>A0A097QIA9_9VIBR</name>
<sequence>MGITEWEKHTLLADLAMNDDDHLRSILHYQQALTLSERIGDSNEIDVEDRLMISVISCHNMASFWRTVGDTKYELKYLQLASEKVLTLVPQCPNSDCDAFVDSMGCCKKALIEFMKRHPNPKIAKLVQDIDTATNCNLIAKFRLN</sequence>
<evidence type="ECO:0000313" key="2">
    <source>
        <dbReference type="EMBL" id="KJY78218.1"/>
    </source>
</evidence>
<dbReference type="STRING" id="190893.BA953_13380"/>
<dbReference type="eggNOG" id="ENOG50340FI">
    <property type="taxonomic scope" value="Bacteria"/>
</dbReference>
<reference evidence="2" key="2">
    <citation type="journal article" date="2015" name="BMC Genomics">
        <title>Genome mining reveals unlocked bioactive potential of marine Gram-negative bacteria.</title>
        <authorList>
            <person name="Machado H."/>
            <person name="Sonnenschein E.C."/>
            <person name="Melchiorsen J."/>
            <person name="Gram L."/>
        </authorList>
    </citation>
    <scope>NUCLEOTIDE SEQUENCE</scope>
    <source>
        <strain evidence="2">S2052</strain>
    </source>
</reference>
<dbReference type="EMBL" id="JXXR01000001">
    <property type="protein sequence ID" value="KJY78218.1"/>
    <property type="molecule type" value="Genomic_DNA"/>
</dbReference>
<dbReference type="Pfam" id="PF10952">
    <property type="entry name" value="DUF2753"/>
    <property type="match status" value="1"/>
</dbReference>
<evidence type="ECO:0000313" key="3">
    <source>
        <dbReference type="Proteomes" id="UP000030081"/>
    </source>
</evidence>
<proteinExistence type="predicted"/>
<dbReference type="Proteomes" id="UP000030081">
    <property type="component" value="Chromosome 1"/>
</dbReference>